<dbReference type="PANTHER" id="PTHR43847:SF1">
    <property type="entry name" value="BLL3993 PROTEIN"/>
    <property type="match status" value="1"/>
</dbReference>
<sequence>MYVGIQLVLFVTYILPVRIIYINLPEWLNYLGLFILSLGLVLGLLALFQLNKKLSPFPTPVLGGKLLTSGAYSISRHPIYTSVLAITFGFALYESSFFKFIIFLLLWLLFYFKSNYEEQLLKEKFLKYSDYKIKTKRFI</sequence>
<dbReference type="EMBL" id="JABRWQ010000002">
    <property type="protein sequence ID" value="NRD22628.1"/>
    <property type="molecule type" value="Genomic_DNA"/>
</dbReference>
<feature type="transmembrane region" description="Helical" evidence="5">
    <location>
        <begin position="30"/>
        <end position="48"/>
    </location>
</feature>
<comment type="caution">
    <text evidence="6">The sequence shown here is derived from an EMBL/GenBank/DDBJ whole genome shotgun (WGS) entry which is preliminary data.</text>
</comment>
<dbReference type="InterPro" id="IPR007318">
    <property type="entry name" value="Phopholipid_MeTrfase"/>
</dbReference>
<dbReference type="Pfam" id="PF04191">
    <property type="entry name" value="PEMT"/>
    <property type="match status" value="1"/>
</dbReference>
<keyword evidence="7" id="KW-1185">Reference proteome</keyword>
<reference evidence="6 7" key="1">
    <citation type="journal article" date="2015" name="Int. J. Syst. Evol. Microbiol.">
        <title>Winogradskyella litoriviva sp. nov., isolated from coastal seawater.</title>
        <authorList>
            <person name="Nedashkovskaya O.I."/>
            <person name="Kukhlevskiy A.D."/>
            <person name="Zhukova N.V."/>
            <person name="Kim S.J."/>
            <person name="Rhee S.K."/>
            <person name="Mikhailov V.V."/>
        </authorList>
    </citation>
    <scope>NUCLEOTIDE SEQUENCE [LARGE SCALE GENOMIC DNA]</scope>
    <source>
        <strain evidence="6 7">KMM6491</strain>
    </source>
</reference>
<name>A0ABX2E3K1_9FLAO</name>
<proteinExistence type="predicted"/>
<gene>
    <name evidence="6" type="ORF">HNV10_05210</name>
</gene>
<evidence type="ECO:0000256" key="3">
    <source>
        <dbReference type="ARBA" id="ARBA00022989"/>
    </source>
</evidence>
<evidence type="ECO:0000256" key="1">
    <source>
        <dbReference type="ARBA" id="ARBA00004127"/>
    </source>
</evidence>
<dbReference type="Proteomes" id="UP000805085">
    <property type="component" value="Unassembled WGS sequence"/>
</dbReference>
<feature type="transmembrane region" description="Helical" evidence="5">
    <location>
        <begin position="7"/>
        <end position="24"/>
    </location>
</feature>
<protein>
    <submittedName>
        <fullName evidence="6">DUF1295 domain-containing protein</fullName>
    </submittedName>
</protein>
<comment type="subcellular location">
    <subcellularLocation>
        <location evidence="1">Endomembrane system</location>
        <topology evidence="1">Multi-pass membrane protein</topology>
    </subcellularLocation>
</comment>
<feature type="transmembrane region" description="Helical" evidence="5">
    <location>
        <begin position="83"/>
        <end position="112"/>
    </location>
</feature>
<accession>A0ABX2E3K1</accession>
<organism evidence="6 7">
    <name type="scientific">Winogradskyella litoriviva</name>
    <dbReference type="NCBI Taxonomy" id="1220182"/>
    <lineage>
        <taxon>Bacteria</taxon>
        <taxon>Pseudomonadati</taxon>
        <taxon>Bacteroidota</taxon>
        <taxon>Flavobacteriia</taxon>
        <taxon>Flavobacteriales</taxon>
        <taxon>Flavobacteriaceae</taxon>
        <taxon>Winogradskyella</taxon>
    </lineage>
</organism>
<dbReference type="PANTHER" id="PTHR43847">
    <property type="entry name" value="BLL3993 PROTEIN"/>
    <property type="match status" value="1"/>
</dbReference>
<dbReference type="InterPro" id="IPR052527">
    <property type="entry name" value="Metal_cation-efflux_comp"/>
</dbReference>
<evidence type="ECO:0000313" key="7">
    <source>
        <dbReference type="Proteomes" id="UP000805085"/>
    </source>
</evidence>
<keyword evidence="3 5" id="KW-1133">Transmembrane helix</keyword>
<keyword evidence="2 5" id="KW-0812">Transmembrane</keyword>
<evidence type="ECO:0000256" key="4">
    <source>
        <dbReference type="ARBA" id="ARBA00023136"/>
    </source>
</evidence>
<evidence type="ECO:0000313" key="6">
    <source>
        <dbReference type="EMBL" id="NRD22628.1"/>
    </source>
</evidence>
<evidence type="ECO:0000256" key="2">
    <source>
        <dbReference type="ARBA" id="ARBA00022692"/>
    </source>
</evidence>
<keyword evidence="4 5" id="KW-0472">Membrane</keyword>
<dbReference type="Gene3D" id="1.20.120.1630">
    <property type="match status" value="1"/>
</dbReference>
<evidence type="ECO:0000256" key="5">
    <source>
        <dbReference type="SAM" id="Phobius"/>
    </source>
</evidence>